<proteinExistence type="predicted"/>
<dbReference type="CDD" id="cd03809">
    <property type="entry name" value="GT4_MtfB-like"/>
    <property type="match status" value="1"/>
</dbReference>
<dbReference type="Gene3D" id="3.40.50.2000">
    <property type="entry name" value="Glycogen Phosphorylase B"/>
    <property type="match status" value="1"/>
</dbReference>
<keyword evidence="4" id="KW-1185">Reference proteome</keyword>
<dbReference type="EMBL" id="JBHLVZ010000083">
    <property type="protein sequence ID" value="MFC0388384.1"/>
    <property type="molecule type" value="Genomic_DNA"/>
</dbReference>
<protein>
    <submittedName>
        <fullName evidence="3">Glycosyltransferase family 4 protein</fullName>
    </submittedName>
</protein>
<evidence type="ECO:0000313" key="4">
    <source>
        <dbReference type="Proteomes" id="UP001589789"/>
    </source>
</evidence>
<keyword evidence="1" id="KW-0808">Transferase</keyword>
<evidence type="ECO:0000259" key="2">
    <source>
        <dbReference type="Pfam" id="PF00534"/>
    </source>
</evidence>
<evidence type="ECO:0000313" key="3">
    <source>
        <dbReference type="EMBL" id="MFC0388384.1"/>
    </source>
</evidence>
<dbReference type="PANTHER" id="PTHR46401">
    <property type="entry name" value="GLYCOSYLTRANSFERASE WBBK-RELATED"/>
    <property type="match status" value="1"/>
</dbReference>
<gene>
    <name evidence="3" type="ORF">ACFFIC_22990</name>
</gene>
<sequence length="482" mass="52937">MTLWLDVDDLLSYAQHHARPSGIQRVSFEVSAELANLLGDGVRFCRHDPVADKLRTLPWEAISKYFLKLSEPVPEEKPSRVASPQASGGAAVPLRQRLGRFLAERMPVEVRVPLIKAYRSQRAAISAQGEVLRQGGRALMASPALLRGQIQQSDDPAQHGCDIRDLIKPGDVFGILGAPWAHPDYAGFINRSLEGRSVRIMLLVHDLIPLMHPEWCEAGLVKVFDRWFRGLAPHVDQFFAVSNATARDIGRWAAREGVSLKLPARTMPIGTGFSGALPRTGAALPSNLEPGGYALIVSTIEARKNHLLAFGAWRRMLEEMPAEAVPTLVFAGRVGWLVNDLMQQLENCAYLGGKVVVVTNPDDAELAALYQGCRFTLFPSLYEGWGLPVTESLSFGKLCIASDRASVPEAGGDFCLYIDPDNLTGATEIIRKACVDDGLIEECERKIRDGFRPVSWRRSAEVLAADLGLTGQPESSFQLPRR</sequence>
<feature type="domain" description="Glycosyl transferase family 1" evidence="2">
    <location>
        <begin position="293"/>
        <end position="439"/>
    </location>
</feature>
<dbReference type="RefSeq" id="WP_377054736.1">
    <property type="nucleotide sequence ID" value="NZ_JBHLVZ010000083.1"/>
</dbReference>
<evidence type="ECO:0000256" key="1">
    <source>
        <dbReference type="ARBA" id="ARBA00022679"/>
    </source>
</evidence>
<name>A0ABV6IXP3_9PROT</name>
<organism evidence="3 4">
    <name type="scientific">Muricoccus vinaceus</name>
    <dbReference type="NCBI Taxonomy" id="424704"/>
    <lineage>
        <taxon>Bacteria</taxon>
        <taxon>Pseudomonadati</taxon>
        <taxon>Pseudomonadota</taxon>
        <taxon>Alphaproteobacteria</taxon>
        <taxon>Acetobacterales</taxon>
        <taxon>Roseomonadaceae</taxon>
        <taxon>Muricoccus</taxon>
    </lineage>
</organism>
<comment type="caution">
    <text evidence="3">The sequence shown here is derived from an EMBL/GenBank/DDBJ whole genome shotgun (WGS) entry which is preliminary data.</text>
</comment>
<dbReference type="Proteomes" id="UP001589789">
    <property type="component" value="Unassembled WGS sequence"/>
</dbReference>
<reference evidence="3 4" key="1">
    <citation type="submission" date="2024-09" db="EMBL/GenBank/DDBJ databases">
        <authorList>
            <person name="Sun Q."/>
            <person name="Mori K."/>
        </authorList>
    </citation>
    <scope>NUCLEOTIDE SEQUENCE [LARGE SCALE GENOMIC DNA]</scope>
    <source>
        <strain evidence="3 4">CCM 7468</strain>
    </source>
</reference>
<dbReference type="PANTHER" id="PTHR46401:SF2">
    <property type="entry name" value="GLYCOSYLTRANSFERASE WBBK-RELATED"/>
    <property type="match status" value="1"/>
</dbReference>
<accession>A0ABV6IXP3</accession>
<dbReference type="InterPro" id="IPR001296">
    <property type="entry name" value="Glyco_trans_1"/>
</dbReference>
<dbReference type="SUPFAM" id="SSF53756">
    <property type="entry name" value="UDP-Glycosyltransferase/glycogen phosphorylase"/>
    <property type="match status" value="1"/>
</dbReference>
<dbReference type="Pfam" id="PF00534">
    <property type="entry name" value="Glycos_transf_1"/>
    <property type="match status" value="1"/>
</dbReference>